<evidence type="ECO:0000313" key="2">
    <source>
        <dbReference type="Proteomes" id="UP001326613"/>
    </source>
</evidence>
<geneLocation type="plasmid" evidence="1 2">
    <name>unnamed1</name>
</geneLocation>
<protein>
    <submittedName>
        <fullName evidence="1">Uncharacterized protein</fullName>
    </submittedName>
</protein>
<accession>A0ABZ0UU21</accession>
<gene>
    <name evidence="1" type="ORF">Trichorick_01445</name>
</gene>
<sequence length="119" mass="13635">MFDVFRRILTVERAVGHFDSDGLWINNQPQIFTIKASVQATDAEILQTLPEGYRTKETYTLYTNTLLKIAEAAVHLADIVIIDSVKFQAVKVTPWQNMMFATKHYEVVVVKMDDDNVNQ</sequence>
<dbReference type="RefSeq" id="WP_323738924.1">
    <property type="nucleotide sequence ID" value="NZ_CP112933.1"/>
</dbReference>
<reference evidence="1 2" key="1">
    <citation type="submission" date="2022-10" db="EMBL/GenBank/DDBJ databases">
        <title>Host association and intracellularity evolved multiple times independently in the Rickettsiales.</title>
        <authorList>
            <person name="Castelli M."/>
            <person name="Nardi T."/>
            <person name="Gammuto L."/>
            <person name="Bellinzona G."/>
            <person name="Sabaneyeva E."/>
            <person name="Potekhin A."/>
            <person name="Serra V."/>
            <person name="Petroni G."/>
            <person name="Sassera D."/>
        </authorList>
    </citation>
    <scope>NUCLEOTIDE SEQUENCE [LARGE SCALE GENOMIC DNA]</scope>
    <source>
        <strain evidence="1 2">Kr 154-4</strain>
        <plasmid evidence="1 2">unnamed1</plasmid>
    </source>
</reference>
<name>A0ABZ0UU21_9RICK</name>
<evidence type="ECO:0000313" key="1">
    <source>
        <dbReference type="EMBL" id="WPY01532.1"/>
    </source>
</evidence>
<organism evidence="1 2">
    <name type="scientific">Candidatus Trichorickettsia mobilis</name>
    <dbReference type="NCBI Taxonomy" id="1346319"/>
    <lineage>
        <taxon>Bacteria</taxon>
        <taxon>Pseudomonadati</taxon>
        <taxon>Pseudomonadota</taxon>
        <taxon>Alphaproteobacteria</taxon>
        <taxon>Rickettsiales</taxon>
        <taxon>Rickettsiaceae</taxon>
        <taxon>Rickettsieae</taxon>
        <taxon>Candidatus Trichorickettsia</taxon>
    </lineage>
</organism>
<dbReference type="EMBL" id="CP112933">
    <property type="protein sequence ID" value="WPY01532.1"/>
    <property type="molecule type" value="Genomic_DNA"/>
</dbReference>
<dbReference type="Proteomes" id="UP001326613">
    <property type="component" value="Plasmid unnamed1"/>
</dbReference>
<keyword evidence="2" id="KW-1185">Reference proteome</keyword>
<proteinExistence type="predicted"/>
<keyword evidence="1" id="KW-0614">Plasmid</keyword>